<organism evidence="5">
    <name type="scientific">Polytomella parva</name>
    <dbReference type="NCBI Taxonomy" id="51329"/>
    <lineage>
        <taxon>Eukaryota</taxon>
        <taxon>Viridiplantae</taxon>
        <taxon>Chlorophyta</taxon>
        <taxon>core chlorophytes</taxon>
        <taxon>Chlorophyceae</taxon>
        <taxon>CS clade</taxon>
        <taxon>Chlamydomonadales</taxon>
        <taxon>Chlamydomonadaceae</taxon>
        <taxon>Polytomella</taxon>
    </lineage>
</organism>
<evidence type="ECO:0000256" key="1">
    <source>
        <dbReference type="ARBA" id="ARBA00004430"/>
    </source>
</evidence>
<dbReference type="GO" id="GO:0005096">
    <property type="term" value="F:GTPase activator activity"/>
    <property type="evidence" value="ECO:0007669"/>
    <property type="project" value="UniProtKB-KW"/>
</dbReference>
<sequence length="462" mass="50193">MPPKEGEKKKTPKQLLAASRLTAFQSIYKAAAKRYNVIPHKGLMEEIEAKLLLFKSVDKVIFQGPSVTSGDIRAIVESLAGYSAFKNLHILGCNIGDEGLIAIAALFKASGAETFAGSRIRQFELINDGVDFPPARWNERYVAMTTGAMASRGTEFHLPSLLFDEVESATLDTIRLQLPQRRERDPNFGIISSRGNISMHKDLADLTGTNSLIQHTSLSHQRLLEESESRIQTMDLDGRPKLRDPPPLAFSIPALELFSLSLGVQGQQLSMVALDHNWLGDAGIATLCAGLRRCSTLKQLSLSYCGISAVGTEALNSILIPAMTGSVALAAQRPELMFLNLSGNSLGGAGLRVLSSGLKASTSMRVILLADIDVAQREGDLGALSTLAEALDENRNITQVDLDRNLIGDQGVSVFFPFLTFQTHILKFRVTQRISRVVGAKLNELVCANLSKKKPGAKKKKK</sequence>
<dbReference type="SMART" id="SM00368">
    <property type="entry name" value="LRR_RI"/>
    <property type="match status" value="4"/>
</dbReference>
<dbReference type="GO" id="GO:0005829">
    <property type="term" value="C:cytosol"/>
    <property type="evidence" value="ECO:0007669"/>
    <property type="project" value="TreeGrafter"/>
</dbReference>
<dbReference type="InterPro" id="IPR027038">
    <property type="entry name" value="RanGap"/>
</dbReference>
<dbReference type="PANTHER" id="PTHR24113">
    <property type="entry name" value="RAN GTPASE-ACTIVATING PROTEIN 1"/>
    <property type="match status" value="1"/>
</dbReference>
<dbReference type="Pfam" id="PF13516">
    <property type="entry name" value="LRR_6"/>
    <property type="match status" value="4"/>
</dbReference>
<keyword evidence="4" id="KW-0677">Repeat</keyword>
<keyword evidence="2" id="KW-0343">GTPase activation</keyword>
<dbReference type="GO" id="GO:0031267">
    <property type="term" value="F:small GTPase binding"/>
    <property type="evidence" value="ECO:0007669"/>
    <property type="project" value="TreeGrafter"/>
</dbReference>
<dbReference type="InterPro" id="IPR032675">
    <property type="entry name" value="LRR_dom_sf"/>
</dbReference>
<dbReference type="GO" id="GO:0005930">
    <property type="term" value="C:axoneme"/>
    <property type="evidence" value="ECO:0007669"/>
    <property type="project" value="UniProtKB-SubCell"/>
</dbReference>
<reference evidence="5" key="1">
    <citation type="submission" date="2021-01" db="EMBL/GenBank/DDBJ databases">
        <authorList>
            <person name="Corre E."/>
            <person name="Pelletier E."/>
            <person name="Niang G."/>
            <person name="Scheremetjew M."/>
            <person name="Finn R."/>
            <person name="Kale V."/>
            <person name="Holt S."/>
            <person name="Cochrane G."/>
            <person name="Meng A."/>
            <person name="Brown T."/>
            <person name="Cohen L."/>
        </authorList>
    </citation>
    <scope>NUCLEOTIDE SEQUENCE</scope>
    <source>
        <strain evidence="5">SAG 63-3</strain>
    </source>
</reference>
<evidence type="ECO:0000256" key="2">
    <source>
        <dbReference type="ARBA" id="ARBA00022468"/>
    </source>
</evidence>
<gene>
    <name evidence="5" type="ORF">PPAR00522_LOCUS8249</name>
</gene>
<evidence type="ECO:0000256" key="4">
    <source>
        <dbReference type="ARBA" id="ARBA00022737"/>
    </source>
</evidence>
<dbReference type="InterPro" id="IPR001611">
    <property type="entry name" value="Leu-rich_rpt"/>
</dbReference>
<dbReference type="GO" id="GO:0048471">
    <property type="term" value="C:perinuclear region of cytoplasm"/>
    <property type="evidence" value="ECO:0007669"/>
    <property type="project" value="TreeGrafter"/>
</dbReference>
<dbReference type="GO" id="GO:0006913">
    <property type="term" value="P:nucleocytoplasmic transport"/>
    <property type="evidence" value="ECO:0007669"/>
    <property type="project" value="TreeGrafter"/>
</dbReference>
<accession>A0A7S0YEF7</accession>
<protein>
    <submittedName>
        <fullName evidence="5">Uncharacterized protein</fullName>
    </submittedName>
</protein>
<dbReference type="PANTHER" id="PTHR24113:SF12">
    <property type="entry name" value="RAN GTPASE-ACTIVATING PROTEIN 1"/>
    <property type="match status" value="1"/>
</dbReference>
<dbReference type="GO" id="GO:0005634">
    <property type="term" value="C:nucleus"/>
    <property type="evidence" value="ECO:0007669"/>
    <property type="project" value="TreeGrafter"/>
</dbReference>
<dbReference type="SUPFAM" id="SSF52047">
    <property type="entry name" value="RNI-like"/>
    <property type="match status" value="1"/>
</dbReference>
<name>A0A7S0YEF7_9CHLO</name>
<proteinExistence type="predicted"/>
<keyword evidence="3" id="KW-0433">Leucine-rich repeat</keyword>
<dbReference type="AlphaFoldDB" id="A0A7S0YEF7"/>
<dbReference type="EMBL" id="HBFM01013172">
    <property type="protein sequence ID" value="CAD8771846.1"/>
    <property type="molecule type" value="Transcribed_RNA"/>
</dbReference>
<evidence type="ECO:0000256" key="3">
    <source>
        <dbReference type="ARBA" id="ARBA00022614"/>
    </source>
</evidence>
<evidence type="ECO:0000313" key="5">
    <source>
        <dbReference type="EMBL" id="CAD8771846.1"/>
    </source>
</evidence>
<comment type="subcellular location">
    <subcellularLocation>
        <location evidence="1">Cytoplasm</location>
        <location evidence="1">Cytoskeleton</location>
        <location evidence="1">Cilium axoneme</location>
    </subcellularLocation>
</comment>
<dbReference type="Gene3D" id="3.80.10.10">
    <property type="entry name" value="Ribonuclease Inhibitor"/>
    <property type="match status" value="2"/>
</dbReference>